<name>A0A420I8U6_9PEZI</name>
<organism evidence="1 2">
    <name type="scientific">Golovinomyces cichoracearum</name>
    <dbReference type="NCBI Taxonomy" id="62708"/>
    <lineage>
        <taxon>Eukaryota</taxon>
        <taxon>Fungi</taxon>
        <taxon>Dikarya</taxon>
        <taxon>Ascomycota</taxon>
        <taxon>Pezizomycotina</taxon>
        <taxon>Leotiomycetes</taxon>
        <taxon>Erysiphales</taxon>
        <taxon>Erysiphaceae</taxon>
        <taxon>Golovinomyces</taxon>
    </lineage>
</organism>
<proteinExistence type="predicted"/>
<sequence length="36" mass="3990">MYETKPSRGGGAPGCIFIDLGNYHTQHDSNPEEVIR</sequence>
<reference evidence="1 2" key="1">
    <citation type="journal article" date="2018" name="BMC Genomics">
        <title>Comparative genome analyses reveal sequence features reflecting distinct modes of host-adaptation between dicot and monocot powdery mildew.</title>
        <authorList>
            <person name="Wu Y."/>
            <person name="Ma X."/>
            <person name="Pan Z."/>
            <person name="Kale S.D."/>
            <person name="Song Y."/>
            <person name="King H."/>
            <person name="Zhang Q."/>
            <person name="Presley C."/>
            <person name="Deng X."/>
            <person name="Wei C.I."/>
            <person name="Xiao S."/>
        </authorList>
    </citation>
    <scope>NUCLEOTIDE SEQUENCE [LARGE SCALE GENOMIC DNA]</scope>
    <source>
        <strain evidence="1">UCSC1</strain>
    </source>
</reference>
<gene>
    <name evidence="1" type="ORF">GcC1_112023</name>
</gene>
<dbReference type="Proteomes" id="UP000285405">
    <property type="component" value="Unassembled WGS sequence"/>
</dbReference>
<evidence type="ECO:0000313" key="2">
    <source>
        <dbReference type="Proteomes" id="UP000285405"/>
    </source>
</evidence>
<dbReference type="EMBL" id="MCBR01011208">
    <property type="protein sequence ID" value="RKF66066.1"/>
    <property type="molecule type" value="Genomic_DNA"/>
</dbReference>
<protein>
    <submittedName>
        <fullName evidence="1">Uncharacterized protein</fullName>
    </submittedName>
</protein>
<dbReference type="AlphaFoldDB" id="A0A420I8U6"/>
<comment type="caution">
    <text evidence="1">The sequence shown here is derived from an EMBL/GenBank/DDBJ whole genome shotgun (WGS) entry which is preliminary data.</text>
</comment>
<evidence type="ECO:0000313" key="1">
    <source>
        <dbReference type="EMBL" id="RKF66066.1"/>
    </source>
</evidence>
<accession>A0A420I8U6</accession>